<gene>
    <name evidence="2" type="ORF">Bandiella_01631</name>
</gene>
<name>A0ABZ0UQG2_9RICK</name>
<sequence length="38" mass="4687">MITEEIAKRDVDVNKPKNHPDAHIPLDEWKDWRYWDKP</sequence>
<keyword evidence="2" id="KW-0614">Plasmid</keyword>
<organism evidence="2 3">
    <name type="scientific">Candidatus Bandiella euplotis</name>
    <dbReference type="NCBI Taxonomy" id="1664265"/>
    <lineage>
        <taxon>Bacteria</taxon>
        <taxon>Pseudomonadati</taxon>
        <taxon>Pseudomonadota</taxon>
        <taxon>Alphaproteobacteria</taxon>
        <taxon>Rickettsiales</taxon>
        <taxon>Candidatus Midichloriaceae</taxon>
        <taxon>Candidatus Bandiella</taxon>
    </lineage>
</organism>
<evidence type="ECO:0000313" key="3">
    <source>
        <dbReference type="Proteomes" id="UP001327219"/>
    </source>
</evidence>
<evidence type="ECO:0000313" key="2">
    <source>
        <dbReference type="EMBL" id="WPX97471.1"/>
    </source>
</evidence>
<geneLocation type="plasmid" evidence="2 3">
    <name>unnamed1</name>
</geneLocation>
<evidence type="ECO:0000256" key="1">
    <source>
        <dbReference type="SAM" id="MobiDB-lite"/>
    </source>
</evidence>
<reference evidence="2 3" key="1">
    <citation type="submission" date="2022-11" db="EMBL/GenBank/DDBJ databases">
        <title>Host association and intracellularity evolved multiple times independently in the Rickettsiales.</title>
        <authorList>
            <person name="Castelli M."/>
            <person name="Nardi T."/>
            <person name="Gammuto L."/>
            <person name="Bellinzona G."/>
            <person name="Sabaneyeva E."/>
            <person name="Potekhin A."/>
            <person name="Serra V."/>
            <person name="Petroni G."/>
            <person name="Sassera D."/>
        </authorList>
    </citation>
    <scope>NUCLEOTIDE SEQUENCE [LARGE SCALE GENOMIC DNA]</scope>
    <source>
        <strain evidence="2 3">NDG2</strain>
        <plasmid evidence="2 3">unnamed1</plasmid>
    </source>
</reference>
<keyword evidence="3" id="KW-1185">Reference proteome</keyword>
<feature type="region of interest" description="Disordered" evidence="1">
    <location>
        <begin position="1"/>
        <end position="20"/>
    </location>
</feature>
<dbReference type="Proteomes" id="UP001327219">
    <property type="component" value="Plasmid unnamed1"/>
</dbReference>
<proteinExistence type="predicted"/>
<dbReference type="EMBL" id="CP110821">
    <property type="protein sequence ID" value="WPX97471.1"/>
    <property type="molecule type" value="Genomic_DNA"/>
</dbReference>
<accession>A0ABZ0UQG2</accession>
<protein>
    <submittedName>
        <fullName evidence="2">Uncharacterized protein</fullName>
    </submittedName>
</protein>